<dbReference type="AlphaFoldDB" id="A0A9E7C1A8"/>
<protein>
    <submittedName>
        <fullName evidence="1">Uncharacterized protein</fullName>
    </submittedName>
</protein>
<dbReference type="RefSeq" id="WP_259316148.1">
    <property type="nucleotide sequence ID" value="NZ_CP087164.1"/>
</dbReference>
<gene>
    <name evidence="1" type="ORF">DSM104329_02885</name>
</gene>
<sequence>MPVAEVLEDWTRTLGAESGAVQLVDLERGPTTYRVFLFPDALQLDLSLTPAARFAAAGPRFRLLFGETAEGDTTGAPQPPAAADLFGWGVVYGLHARACIERGRVWQAEHYIGAVRDHALSLACLRLERPAIEARGYDDLPADALASFDATHVGSLAPERLHSALAAGMRALLHEGAEAEVPGVGAVAQRLVELS</sequence>
<evidence type="ECO:0000313" key="1">
    <source>
        <dbReference type="EMBL" id="UGS36479.1"/>
    </source>
</evidence>
<keyword evidence="2" id="KW-1185">Reference proteome</keyword>
<name>A0A9E7C1A8_9ACTN</name>
<organism evidence="1 2">
    <name type="scientific">Capillimicrobium parvum</name>
    <dbReference type="NCBI Taxonomy" id="2884022"/>
    <lineage>
        <taxon>Bacteria</taxon>
        <taxon>Bacillati</taxon>
        <taxon>Actinomycetota</taxon>
        <taxon>Thermoleophilia</taxon>
        <taxon>Solirubrobacterales</taxon>
        <taxon>Capillimicrobiaceae</taxon>
        <taxon>Capillimicrobium</taxon>
    </lineage>
</organism>
<dbReference type="KEGG" id="sbae:DSM104329_02885"/>
<accession>A0A9E7C1A8</accession>
<evidence type="ECO:0000313" key="2">
    <source>
        <dbReference type="Proteomes" id="UP001162834"/>
    </source>
</evidence>
<proteinExistence type="predicted"/>
<dbReference type="EMBL" id="CP087164">
    <property type="protein sequence ID" value="UGS36479.1"/>
    <property type="molecule type" value="Genomic_DNA"/>
</dbReference>
<dbReference type="Proteomes" id="UP001162834">
    <property type="component" value="Chromosome"/>
</dbReference>
<reference evidence="1" key="1">
    <citation type="journal article" date="2022" name="Int. J. Syst. Evol. Microbiol.">
        <title>Pseudomonas aegrilactucae sp. nov. and Pseudomonas morbosilactucae sp. nov., pathogens causing bacterial rot of lettuce in Japan.</title>
        <authorList>
            <person name="Sawada H."/>
            <person name="Fujikawa T."/>
            <person name="Satou M."/>
        </authorList>
    </citation>
    <scope>NUCLEOTIDE SEQUENCE</scope>
    <source>
        <strain evidence="1">0166_1</strain>
    </source>
</reference>